<keyword evidence="5" id="KW-0597">Phosphoprotein</keyword>
<feature type="compositionally biased region" description="Basic and acidic residues" evidence="8">
    <location>
        <begin position="246"/>
        <end position="256"/>
    </location>
</feature>
<dbReference type="AlphaFoldDB" id="A0A061AZP1"/>
<feature type="compositionally biased region" description="Polar residues" evidence="8">
    <location>
        <begin position="894"/>
        <end position="910"/>
    </location>
</feature>
<evidence type="ECO:0000256" key="2">
    <source>
        <dbReference type="ARBA" id="ARBA00005775"/>
    </source>
</evidence>
<keyword evidence="7" id="KW-0648">Protein biosynthesis</keyword>
<keyword evidence="3" id="KW-0963">Cytoplasm</keyword>
<feature type="region of interest" description="Disordered" evidence="8">
    <location>
        <begin position="120"/>
        <end position="389"/>
    </location>
</feature>
<evidence type="ECO:0000256" key="5">
    <source>
        <dbReference type="ARBA" id="ARBA00022553"/>
    </source>
</evidence>
<proteinExistence type="inferred from homology"/>
<gene>
    <name evidence="10" type="ORF">CYFA0S_11e00386g</name>
</gene>
<keyword evidence="4" id="KW-0396">Initiation factor</keyword>
<dbReference type="GO" id="GO:0010494">
    <property type="term" value="C:cytoplasmic stress granule"/>
    <property type="evidence" value="ECO:0007669"/>
    <property type="project" value="UniProtKB-ARBA"/>
</dbReference>
<comment type="subcellular location">
    <subcellularLocation>
        <location evidence="1">Cytoplasm</location>
    </subcellularLocation>
</comment>
<dbReference type="InterPro" id="IPR022745">
    <property type="entry name" value="eIF4G1_eIF4E-bd"/>
</dbReference>
<dbReference type="Pfam" id="PF12152">
    <property type="entry name" value="eIF_4G1"/>
    <property type="match status" value="1"/>
</dbReference>
<feature type="region of interest" description="Disordered" evidence="8">
    <location>
        <begin position="846"/>
        <end position="1000"/>
    </location>
</feature>
<reference evidence="10" key="1">
    <citation type="journal article" date="2014" name="Genome Announc.">
        <title>Genome sequence of the yeast Cyberlindnera fabianii (Hansenula fabianii).</title>
        <authorList>
            <person name="Freel K.C."/>
            <person name="Sarilar V."/>
            <person name="Neuveglise C."/>
            <person name="Devillers H."/>
            <person name="Friedrich A."/>
            <person name="Schacherer J."/>
        </authorList>
    </citation>
    <scope>NUCLEOTIDE SEQUENCE</scope>
    <source>
        <strain evidence="10">YJS4271</strain>
    </source>
</reference>
<dbReference type="Gene3D" id="1.20.970.30">
    <property type="entry name" value="eIF4G, eIF4E-binding domain"/>
    <property type="match status" value="1"/>
</dbReference>
<feature type="compositionally biased region" description="Basic and acidic residues" evidence="8">
    <location>
        <begin position="272"/>
        <end position="310"/>
    </location>
</feature>
<dbReference type="PANTHER" id="PTHR23253">
    <property type="entry name" value="EUKARYOTIC TRANSLATION INITIATION FACTOR 4 GAMMA"/>
    <property type="match status" value="1"/>
</dbReference>
<protein>
    <submittedName>
        <fullName evidence="10">CYFA0S11e00386g1_1</fullName>
    </submittedName>
</protein>
<dbReference type="FunFam" id="1.25.40.180:FF:000020">
    <property type="entry name" value="Eukaryotic translation initiation factor subunit"/>
    <property type="match status" value="1"/>
</dbReference>
<evidence type="ECO:0000259" key="9">
    <source>
        <dbReference type="SMART" id="SM00543"/>
    </source>
</evidence>
<evidence type="ECO:0000256" key="4">
    <source>
        <dbReference type="ARBA" id="ARBA00022540"/>
    </source>
</evidence>
<feature type="compositionally biased region" description="Basic and acidic residues" evidence="8">
    <location>
        <begin position="320"/>
        <end position="337"/>
    </location>
</feature>
<dbReference type="InterPro" id="IPR016024">
    <property type="entry name" value="ARM-type_fold"/>
</dbReference>
<evidence type="ECO:0000256" key="3">
    <source>
        <dbReference type="ARBA" id="ARBA00022490"/>
    </source>
</evidence>
<feature type="compositionally biased region" description="Polar residues" evidence="8">
    <location>
        <begin position="261"/>
        <end position="271"/>
    </location>
</feature>
<feature type="compositionally biased region" description="Acidic residues" evidence="8">
    <location>
        <begin position="969"/>
        <end position="1000"/>
    </location>
</feature>
<dbReference type="Pfam" id="PF02854">
    <property type="entry name" value="MIF4G"/>
    <property type="match status" value="1"/>
</dbReference>
<dbReference type="SUPFAM" id="SSF48371">
    <property type="entry name" value="ARM repeat"/>
    <property type="match status" value="1"/>
</dbReference>
<feature type="domain" description="MIF4G" evidence="9">
    <location>
        <begin position="591"/>
        <end position="829"/>
    </location>
</feature>
<sequence>MSQINPNTGASNPAATGNSPAGSAPQGNGSGNHYQRKNVSHRAPHNYNLNTPQNMYVPTDGYMGYGASPYQPTYFQGQQGYYMQHYSQAAPMYRSDYGQHAINVTTATGEKVDLTPKGAAASLNRSSASSTPKATPAQLGHQRTPSLTTSPAPQQDEKARQMKEDFLKKVRERAAKAKAAASTPETKPAEKADTTPAASPATATPATATPATATSASTTPASTTPAPATSAPVTEEKAAPAATPVVEKEQAIRQFKESIASKASSEQTPEITKSETEAPADKKADATETEAPAEKKADVTEKAQETDIKSSTEAPVEATPAKENEAPAAAEETKASETVEEASTAQPLEQTKETPATEEKPVDEAASTATKEVPSDETKGAEVAEEKKTENADLFTVSKFLSSLQTAKAIEDPFTFTYPEGFQAPHEGLQAKGPKFRYDPPFLLSLQEKCKFPTDEDFKEKTKFIVVSNRGDRSGSSRNFKFGQGGGLSGSQGFSKSSSNMRKQFGDPNSRSNSRTSSKRRGPSGRGDRKSNRNRDRDDREREPEIPLEPVKPLEKSANRWVPKSRANKTTDEERKTAPDGTPLLTAEEAATKTRSLLNKLTLEYFEAITDKILEIANQSKYEENCETLKVVLNTTFDKATDEPHWSNMYAQFTAKMCKVIDPEVTSSDLKDRDGNPLKGGAIVRRLLLSKCQVEYEKGWSDKLPTNEDGSPLEPEMMTDEYYKAAAAKRRGLGLVRFIGHLYVLGLLSEAIIMVCLAKLSDNVEDPSEDTVENLVQLITTVGEKLDSTPQSRSKFDLLFQRVQALSEAKIPSRLQFSVMDLLDLRKAQWKGKDADKGPKTIQQIHEEEKKKHSEEQKNNDRRRSNRGDSRANSSKAGWGASRVSNSDMRRMGQVNTSASSSNLGPMNNFSKSRSLRGKSSSTNSASSPSQAPVESRENSKRPANSYAALLGGDDDEEEETNETHEAEQNEDEEQQENEGEDATEVVVDDEKEKEDDETN</sequence>
<accession>A0A061AZP1</accession>
<feature type="region of interest" description="Disordered" evidence="8">
    <location>
        <begin position="1"/>
        <end position="38"/>
    </location>
</feature>
<evidence type="ECO:0000256" key="7">
    <source>
        <dbReference type="ARBA" id="ARBA00022917"/>
    </source>
</evidence>
<evidence type="ECO:0000256" key="8">
    <source>
        <dbReference type="SAM" id="MobiDB-lite"/>
    </source>
</evidence>
<dbReference type="Gene3D" id="1.25.40.180">
    <property type="match status" value="1"/>
</dbReference>
<dbReference type="EMBL" id="LK052896">
    <property type="protein sequence ID" value="CDR43116.1"/>
    <property type="molecule type" value="Genomic_DNA"/>
</dbReference>
<feature type="compositionally biased region" description="Polar residues" evidence="8">
    <location>
        <begin position="1"/>
        <end position="33"/>
    </location>
</feature>
<keyword evidence="6" id="KW-0694">RNA-binding</keyword>
<dbReference type="OrthoDB" id="514777at2759"/>
<organism evidence="10">
    <name type="scientific">Cyberlindnera fabianii</name>
    <name type="common">Yeast</name>
    <name type="synonym">Hansenula fabianii</name>
    <dbReference type="NCBI Taxonomy" id="36022"/>
    <lineage>
        <taxon>Eukaryota</taxon>
        <taxon>Fungi</taxon>
        <taxon>Dikarya</taxon>
        <taxon>Ascomycota</taxon>
        <taxon>Saccharomycotina</taxon>
        <taxon>Saccharomycetes</taxon>
        <taxon>Phaffomycetales</taxon>
        <taxon>Phaffomycetaceae</taxon>
        <taxon>Cyberlindnera</taxon>
    </lineage>
</organism>
<feature type="compositionally biased region" description="Basic and acidic residues" evidence="8">
    <location>
        <begin position="569"/>
        <end position="578"/>
    </location>
</feature>
<feature type="compositionally biased region" description="Low complexity" evidence="8">
    <location>
        <begin position="177"/>
        <end position="186"/>
    </location>
</feature>
<evidence type="ECO:0000256" key="6">
    <source>
        <dbReference type="ARBA" id="ARBA00022884"/>
    </source>
</evidence>
<feature type="compositionally biased region" description="Basic and acidic residues" evidence="8">
    <location>
        <begin position="155"/>
        <end position="175"/>
    </location>
</feature>
<feature type="compositionally biased region" description="Basic and acidic residues" evidence="8">
    <location>
        <begin position="350"/>
        <end position="363"/>
    </location>
</feature>
<dbReference type="GO" id="GO:0003743">
    <property type="term" value="F:translation initiation factor activity"/>
    <property type="evidence" value="ECO:0007669"/>
    <property type="project" value="UniProtKB-KW"/>
</dbReference>
<dbReference type="SMART" id="SM00543">
    <property type="entry name" value="MIF4G"/>
    <property type="match status" value="1"/>
</dbReference>
<feature type="compositionally biased region" description="Basic and acidic residues" evidence="8">
    <location>
        <begin position="373"/>
        <end position="389"/>
    </location>
</feature>
<dbReference type="InterPro" id="IPR036211">
    <property type="entry name" value="eIF4G_eIF4E-bd_sf"/>
</dbReference>
<dbReference type="PhylomeDB" id="A0A061AZP1"/>
<evidence type="ECO:0000313" key="10">
    <source>
        <dbReference type="EMBL" id="CDR43116.1"/>
    </source>
</evidence>
<feature type="compositionally biased region" description="Low complexity" evidence="8">
    <location>
        <begin position="194"/>
        <end position="232"/>
    </location>
</feature>
<feature type="compositionally biased region" description="Polar residues" evidence="8">
    <location>
        <begin position="141"/>
        <end position="153"/>
    </location>
</feature>
<comment type="similarity">
    <text evidence="2">Belongs to the eukaryotic initiation factor 4G family.</text>
</comment>
<feature type="compositionally biased region" description="Low complexity" evidence="8">
    <location>
        <begin position="120"/>
        <end position="137"/>
    </location>
</feature>
<name>A0A061AZP1_CYBFA</name>
<dbReference type="GO" id="GO:0016281">
    <property type="term" value="C:eukaryotic translation initiation factor 4F complex"/>
    <property type="evidence" value="ECO:0007669"/>
    <property type="project" value="TreeGrafter"/>
</dbReference>
<dbReference type="SUPFAM" id="SSF101489">
    <property type="entry name" value="Eukaryotic initiation factor 4f subunit eIF4g, eIF4e-binding domain"/>
    <property type="match status" value="1"/>
</dbReference>
<dbReference type="GO" id="GO:0003729">
    <property type="term" value="F:mRNA binding"/>
    <property type="evidence" value="ECO:0007669"/>
    <property type="project" value="TreeGrafter"/>
</dbReference>
<feature type="compositionally biased region" description="Basic and acidic residues" evidence="8">
    <location>
        <begin position="526"/>
        <end position="545"/>
    </location>
</feature>
<dbReference type="PANTHER" id="PTHR23253:SF9">
    <property type="entry name" value="EUKARYOTIC TRANSLATION INITIATION FACTOR 4 GAMMA 2"/>
    <property type="match status" value="1"/>
</dbReference>
<feature type="compositionally biased region" description="Low complexity" evidence="8">
    <location>
        <begin position="918"/>
        <end position="930"/>
    </location>
</feature>
<dbReference type="InterPro" id="IPR003890">
    <property type="entry name" value="MIF4G-like_typ-3"/>
</dbReference>
<evidence type="ECO:0000256" key="1">
    <source>
        <dbReference type="ARBA" id="ARBA00004496"/>
    </source>
</evidence>
<feature type="compositionally biased region" description="Basic and acidic residues" evidence="8">
    <location>
        <begin position="846"/>
        <end position="870"/>
    </location>
</feature>
<feature type="region of interest" description="Disordered" evidence="8">
    <location>
        <begin position="465"/>
        <end position="584"/>
    </location>
</feature>